<dbReference type="EMBL" id="FUYA01000003">
    <property type="protein sequence ID" value="SKA69110.1"/>
    <property type="molecule type" value="Genomic_DNA"/>
</dbReference>
<dbReference type="InterPro" id="IPR036390">
    <property type="entry name" value="WH_DNA-bd_sf"/>
</dbReference>
<dbReference type="PANTHER" id="PTHR34293:SF1">
    <property type="entry name" value="HTH-TYPE TRANSCRIPTIONAL REGULATOR TRMBL2"/>
    <property type="match status" value="1"/>
</dbReference>
<dbReference type="Gene3D" id="1.10.10.10">
    <property type="entry name" value="Winged helix-like DNA-binding domain superfamily/Winged helix DNA-binding domain"/>
    <property type="match status" value="1"/>
</dbReference>
<dbReference type="InterPro" id="IPR051797">
    <property type="entry name" value="TrmB-like"/>
</dbReference>
<evidence type="ECO:0000313" key="4">
    <source>
        <dbReference type="Proteomes" id="UP000189733"/>
    </source>
</evidence>
<dbReference type="InterPro" id="IPR021586">
    <property type="entry name" value="Tscrpt_reg_TrmB_C"/>
</dbReference>
<dbReference type="CDD" id="cd09124">
    <property type="entry name" value="PLDc_like_TrmB_middle"/>
    <property type="match status" value="1"/>
</dbReference>
<accession>A0A1T4VVS2</accession>
<dbReference type="OrthoDB" id="1493540at2"/>
<feature type="domain" description="Transcription regulator TrmB N-terminal" evidence="1">
    <location>
        <begin position="7"/>
        <end position="72"/>
    </location>
</feature>
<evidence type="ECO:0000313" key="3">
    <source>
        <dbReference type="EMBL" id="SKA69110.1"/>
    </source>
</evidence>
<dbReference type="Pfam" id="PF01978">
    <property type="entry name" value="TrmB"/>
    <property type="match status" value="1"/>
</dbReference>
<dbReference type="SUPFAM" id="SSF56024">
    <property type="entry name" value="Phospholipase D/nuclease"/>
    <property type="match status" value="1"/>
</dbReference>
<keyword evidence="4" id="KW-1185">Reference proteome</keyword>
<dbReference type="InterPro" id="IPR036388">
    <property type="entry name" value="WH-like_DNA-bd_sf"/>
</dbReference>
<dbReference type="RefSeq" id="WP_078684342.1">
    <property type="nucleotide sequence ID" value="NZ_FUYA01000003.1"/>
</dbReference>
<dbReference type="STRING" id="1121442.SAMN02745702_01036"/>
<dbReference type="AlphaFoldDB" id="A0A1T4VVS2"/>
<dbReference type="InterPro" id="IPR002831">
    <property type="entry name" value="Tscrpt_reg_TrmB_N"/>
</dbReference>
<dbReference type="PANTHER" id="PTHR34293">
    <property type="entry name" value="HTH-TYPE TRANSCRIPTIONAL REGULATOR TRMBL2"/>
    <property type="match status" value="1"/>
</dbReference>
<evidence type="ECO:0000259" key="2">
    <source>
        <dbReference type="Pfam" id="PF11495"/>
    </source>
</evidence>
<dbReference type="SUPFAM" id="SSF46785">
    <property type="entry name" value="Winged helix' DNA-binding domain"/>
    <property type="match status" value="1"/>
</dbReference>
<name>A0A1T4VVS2_9BACT</name>
<evidence type="ECO:0000259" key="1">
    <source>
        <dbReference type="Pfam" id="PF01978"/>
    </source>
</evidence>
<dbReference type="Pfam" id="PF11495">
    <property type="entry name" value="Regulator_TrmB"/>
    <property type="match status" value="1"/>
</dbReference>
<organism evidence="3 4">
    <name type="scientific">Desulfobaculum bizertense DSM 18034</name>
    <dbReference type="NCBI Taxonomy" id="1121442"/>
    <lineage>
        <taxon>Bacteria</taxon>
        <taxon>Pseudomonadati</taxon>
        <taxon>Thermodesulfobacteriota</taxon>
        <taxon>Desulfovibrionia</taxon>
        <taxon>Desulfovibrionales</taxon>
        <taxon>Desulfovibrionaceae</taxon>
        <taxon>Desulfobaculum</taxon>
    </lineage>
</organism>
<dbReference type="Proteomes" id="UP000189733">
    <property type="component" value="Unassembled WGS sequence"/>
</dbReference>
<sequence>MDSTSALKFFGFTKQEAVVYTTLLRYGPQTGYEAAKNAGISRSNAYGALAGLCEKGAAMKASGDAKSYSAVPGKELIRNLRRQCDKTLDVLEKSLPDRQETEAPYLTVSGFENVVDKAQNVLDEAEHHIYVSLNSHEATLLHDALCRATARGLKTVIVSDTDPNVPECIYHFFPKDAGQFNIIADTSTVLTGSLDPELSSQCLYSKNTNLVRLMREAFVNELELIRQREEKSNE</sequence>
<reference evidence="3 4" key="1">
    <citation type="submission" date="2017-02" db="EMBL/GenBank/DDBJ databases">
        <authorList>
            <person name="Peterson S.W."/>
        </authorList>
    </citation>
    <scope>NUCLEOTIDE SEQUENCE [LARGE SCALE GENOMIC DNA]</scope>
    <source>
        <strain evidence="3 4">DSM 18034</strain>
    </source>
</reference>
<feature type="domain" description="Transcription regulator TrmB C-terminal" evidence="2">
    <location>
        <begin position="107"/>
        <end position="167"/>
    </location>
</feature>
<proteinExistence type="predicted"/>
<protein>
    <submittedName>
        <fullName evidence="3">Transcriptional regulator TrmB</fullName>
    </submittedName>
</protein>
<gene>
    <name evidence="3" type="ORF">SAMN02745702_01036</name>
</gene>